<dbReference type="AlphaFoldDB" id="A0A7X2N2W5"/>
<sequence length="137" mass="16060">MELNENNVYQLFTQCLPDKNTEDKYLVGVQLMKQENGFTQVDNPIYLDKSKVMSQKEEIDSLFGQLYVVHFSKVNIVDVNDVYLKYDHSYWAKQPSSILQLCYLGIVTGNCHPLYNNTKYQKVVLPLRKDIKPYKEI</sequence>
<comment type="caution">
    <text evidence="1">The sequence shown here is derived from an EMBL/GenBank/DDBJ whole genome shotgun (WGS) entry which is preliminary data.</text>
</comment>
<dbReference type="Proteomes" id="UP000470082">
    <property type="component" value="Unassembled WGS sequence"/>
</dbReference>
<reference evidence="1 2" key="1">
    <citation type="submission" date="2019-08" db="EMBL/GenBank/DDBJ databases">
        <title>In-depth cultivation of the pig gut microbiome towards novel bacterial diversity and tailored functional studies.</title>
        <authorList>
            <person name="Wylensek D."/>
            <person name="Hitch T.C.A."/>
            <person name="Clavel T."/>
        </authorList>
    </citation>
    <scope>NUCLEOTIDE SEQUENCE [LARGE SCALE GENOMIC DNA]</scope>
    <source>
        <strain evidence="1 2">LKV-178-WT-2G</strain>
    </source>
</reference>
<keyword evidence="2" id="KW-1185">Reference proteome</keyword>
<evidence type="ECO:0000313" key="1">
    <source>
        <dbReference type="EMBL" id="MSS01455.1"/>
    </source>
</evidence>
<organism evidence="1 2">
    <name type="scientific">Floccifex porci</name>
    <dbReference type="NCBI Taxonomy" id="2606629"/>
    <lineage>
        <taxon>Bacteria</taxon>
        <taxon>Bacillati</taxon>
        <taxon>Bacillota</taxon>
        <taxon>Erysipelotrichia</taxon>
        <taxon>Erysipelotrichales</taxon>
        <taxon>Erysipelotrichaceae</taxon>
        <taxon>Floccifex</taxon>
    </lineage>
</organism>
<proteinExistence type="predicted"/>
<accession>A0A7X2N2W5</accession>
<dbReference type="RefSeq" id="WP_154459990.1">
    <property type="nucleotide sequence ID" value="NZ_JAQYTQ010000051.1"/>
</dbReference>
<name>A0A7X2N2W5_9FIRM</name>
<evidence type="ECO:0000313" key="2">
    <source>
        <dbReference type="Proteomes" id="UP000470082"/>
    </source>
</evidence>
<dbReference type="EMBL" id="VUMM01000007">
    <property type="protein sequence ID" value="MSS01455.1"/>
    <property type="molecule type" value="Genomic_DNA"/>
</dbReference>
<protein>
    <submittedName>
        <fullName evidence="1">Uncharacterized protein</fullName>
    </submittedName>
</protein>
<gene>
    <name evidence="1" type="ORF">FYJ50_04970</name>
</gene>